<accession>A0A919N067</accession>
<keyword evidence="3" id="KW-1185">Reference proteome</keyword>
<feature type="transmembrane region" description="Helical" evidence="1">
    <location>
        <begin position="20"/>
        <end position="44"/>
    </location>
</feature>
<organism evidence="2 3">
    <name type="scientific">Paractinoplanes rishiriensis</name>
    <dbReference type="NCBI Taxonomy" id="1050105"/>
    <lineage>
        <taxon>Bacteria</taxon>
        <taxon>Bacillati</taxon>
        <taxon>Actinomycetota</taxon>
        <taxon>Actinomycetes</taxon>
        <taxon>Micromonosporales</taxon>
        <taxon>Micromonosporaceae</taxon>
        <taxon>Paractinoplanes</taxon>
    </lineage>
</organism>
<dbReference type="AlphaFoldDB" id="A0A919N067"/>
<feature type="transmembrane region" description="Helical" evidence="1">
    <location>
        <begin position="79"/>
        <end position="111"/>
    </location>
</feature>
<reference evidence="2" key="1">
    <citation type="submission" date="2021-01" db="EMBL/GenBank/DDBJ databases">
        <title>Whole genome shotgun sequence of Actinoplanes rishiriensis NBRC 108556.</title>
        <authorList>
            <person name="Komaki H."/>
            <person name="Tamura T."/>
        </authorList>
    </citation>
    <scope>NUCLEOTIDE SEQUENCE</scope>
    <source>
        <strain evidence="2">NBRC 108556</strain>
    </source>
</reference>
<sequence length="117" mass="11460">MRPAGVGASAGRRWSVGAVLYSLVTGGILLLAPLSAGQIAGQAVEYRSLLASDGPGVALLTAVPVLVCALPLVVAGRALAWACAIVLGVGVLAGLASVGAFYVPAVVLLAIGAARRT</sequence>
<evidence type="ECO:0000313" key="3">
    <source>
        <dbReference type="Proteomes" id="UP000636960"/>
    </source>
</evidence>
<protein>
    <submittedName>
        <fullName evidence="2">Uncharacterized protein</fullName>
    </submittedName>
</protein>
<proteinExistence type="predicted"/>
<evidence type="ECO:0000256" key="1">
    <source>
        <dbReference type="SAM" id="Phobius"/>
    </source>
</evidence>
<feature type="transmembrane region" description="Helical" evidence="1">
    <location>
        <begin position="56"/>
        <end position="73"/>
    </location>
</feature>
<gene>
    <name evidence="2" type="ORF">Ari01nite_66950</name>
</gene>
<dbReference type="Proteomes" id="UP000636960">
    <property type="component" value="Unassembled WGS sequence"/>
</dbReference>
<dbReference type="EMBL" id="BOMV01000071">
    <property type="protein sequence ID" value="GIE99230.1"/>
    <property type="molecule type" value="Genomic_DNA"/>
</dbReference>
<name>A0A919N067_9ACTN</name>
<keyword evidence="1" id="KW-0812">Transmembrane</keyword>
<evidence type="ECO:0000313" key="2">
    <source>
        <dbReference type="EMBL" id="GIE99230.1"/>
    </source>
</evidence>
<keyword evidence="1" id="KW-0472">Membrane</keyword>
<comment type="caution">
    <text evidence="2">The sequence shown here is derived from an EMBL/GenBank/DDBJ whole genome shotgun (WGS) entry which is preliminary data.</text>
</comment>
<keyword evidence="1" id="KW-1133">Transmembrane helix</keyword>